<proteinExistence type="predicted"/>
<dbReference type="InterPro" id="IPR029058">
    <property type="entry name" value="AB_hydrolase_fold"/>
</dbReference>
<dbReference type="SUPFAM" id="SSF53474">
    <property type="entry name" value="alpha/beta-Hydrolases"/>
    <property type="match status" value="1"/>
</dbReference>
<feature type="domain" description="Alpha/beta hydrolase fold-3" evidence="2">
    <location>
        <begin position="128"/>
        <end position="365"/>
    </location>
</feature>
<dbReference type="PANTHER" id="PTHR48081">
    <property type="entry name" value="AB HYDROLASE SUPERFAMILY PROTEIN C4A8.06C"/>
    <property type="match status" value="1"/>
</dbReference>
<sequence length="452" mass="50532">MDTAEAQKKAVLAYRKGWKTAPWMPISKMQAYSARPKPVKGPLLVSNVTIPRPSPEEGEFLRSKLWDIYQSKCEGVEKLDPPASCTDYKAEWIGIRNDIKDPKAPQPDGTDQGRFRDIEQHTTNDVTLFYISGGAWFRAGSPGSRPLIQQLCQRSGSRAFTFQYRLVPQYTVPTLVLDTLVAYFYLIAPPPGSLHKPIDPKKLVLVGESGGAVLHLHLLQFLQSLLRESERATITLNGREIPIEMPRGCAFVCPGADFALALPSVEKFKHVDWLSEAAPWVQPGFPADKIWPADPPRGDLHCDNSAICHPLIDASTWTDWEGMPPMWIACGEETYSDGVKFLVRNLRASGVPVTFLQYEFMPHVWNVIIPALPQSRHCMKLWGKACRTIGTEAHEQTSTAQFVKLGGLEMVPRDIDSLFDIPTDEVLKRMRAARDELANFIWNGPGNGDSKL</sequence>
<dbReference type="GO" id="GO:0016787">
    <property type="term" value="F:hydrolase activity"/>
    <property type="evidence" value="ECO:0007669"/>
    <property type="project" value="UniProtKB-KW"/>
</dbReference>
<evidence type="ECO:0000256" key="1">
    <source>
        <dbReference type="ARBA" id="ARBA00022801"/>
    </source>
</evidence>
<evidence type="ECO:0000313" key="4">
    <source>
        <dbReference type="Proteomes" id="UP000326799"/>
    </source>
</evidence>
<gene>
    <name evidence="3" type="ORF">BDV33DRAFT_190469</name>
</gene>
<dbReference type="InterPro" id="IPR050300">
    <property type="entry name" value="GDXG_lipolytic_enzyme"/>
</dbReference>
<evidence type="ECO:0000259" key="2">
    <source>
        <dbReference type="Pfam" id="PF07859"/>
    </source>
</evidence>
<evidence type="ECO:0000313" key="3">
    <source>
        <dbReference type="EMBL" id="KAB8221511.1"/>
    </source>
</evidence>
<reference evidence="3 4" key="1">
    <citation type="submission" date="2019-04" db="EMBL/GenBank/DDBJ databases">
        <title>Fungal friends and foes A comparative genomics study of 23 Aspergillus species from section Flavi.</title>
        <authorList>
            <consortium name="DOE Joint Genome Institute"/>
            <person name="Kjaerbolling I."/>
            <person name="Vesth T.C."/>
            <person name="Frisvad J.C."/>
            <person name="Nybo J.L."/>
            <person name="Theobald S."/>
            <person name="Kildgaard S."/>
            <person name="Petersen T.I."/>
            <person name="Kuo A."/>
            <person name="Sato A."/>
            <person name="Lyhne E.K."/>
            <person name="Kogle M.E."/>
            <person name="Wiebenga A."/>
            <person name="Kun R.S."/>
            <person name="Lubbers R.J."/>
            <person name="Makela M.R."/>
            <person name="Barry K."/>
            <person name="Chovatia M."/>
            <person name="Clum A."/>
            <person name="Daum C."/>
            <person name="Haridas S."/>
            <person name="He G."/>
            <person name="LaButti K."/>
            <person name="Lipzen A."/>
            <person name="Mondo S."/>
            <person name="Pangilinan J."/>
            <person name="Riley R."/>
            <person name="Salamov A."/>
            <person name="Simmons B.A."/>
            <person name="Magnuson J.K."/>
            <person name="Henrissat B."/>
            <person name="Mortensen U.H."/>
            <person name="Larsen T.O."/>
            <person name="De vries R.P."/>
            <person name="Grigoriev I.V."/>
            <person name="Machida M."/>
            <person name="Baker S.E."/>
            <person name="Andersen M.R."/>
        </authorList>
    </citation>
    <scope>NUCLEOTIDE SEQUENCE [LARGE SCALE GENOMIC DNA]</scope>
    <source>
        <strain evidence="3 4">CBS 126849</strain>
    </source>
</reference>
<dbReference type="Proteomes" id="UP000326799">
    <property type="component" value="Unassembled WGS sequence"/>
</dbReference>
<keyword evidence="4" id="KW-1185">Reference proteome</keyword>
<dbReference type="Pfam" id="PF07859">
    <property type="entry name" value="Abhydrolase_3"/>
    <property type="match status" value="1"/>
</dbReference>
<organism evidence="3 4">
    <name type="scientific">Aspergillus novoparasiticus</name>
    <dbReference type="NCBI Taxonomy" id="986946"/>
    <lineage>
        <taxon>Eukaryota</taxon>
        <taxon>Fungi</taxon>
        <taxon>Dikarya</taxon>
        <taxon>Ascomycota</taxon>
        <taxon>Pezizomycotina</taxon>
        <taxon>Eurotiomycetes</taxon>
        <taxon>Eurotiomycetidae</taxon>
        <taxon>Eurotiales</taxon>
        <taxon>Aspergillaceae</taxon>
        <taxon>Aspergillus</taxon>
        <taxon>Aspergillus subgen. Circumdati</taxon>
    </lineage>
</organism>
<dbReference type="InterPro" id="IPR013094">
    <property type="entry name" value="AB_hydrolase_3"/>
</dbReference>
<protein>
    <submittedName>
        <fullName evidence="3">Alpha/beta-hydrolase</fullName>
    </submittedName>
</protein>
<dbReference type="EMBL" id="ML733420">
    <property type="protein sequence ID" value="KAB8221511.1"/>
    <property type="molecule type" value="Genomic_DNA"/>
</dbReference>
<keyword evidence="1 3" id="KW-0378">Hydrolase</keyword>
<dbReference type="PANTHER" id="PTHR48081:SF25">
    <property type="entry name" value="PUTATIVE (AFU_ORTHOLOGUE AFUA_3G11560)-RELATED"/>
    <property type="match status" value="1"/>
</dbReference>
<name>A0A5N6EV86_9EURO</name>
<dbReference type="Gene3D" id="3.40.50.1820">
    <property type="entry name" value="alpha/beta hydrolase"/>
    <property type="match status" value="1"/>
</dbReference>
<accession>A0A5N6EV86</accession>
<dbReference type="AlphaFoldDB" id="A0A5N6EV86"/>